<dbReference type="KEGG" id="hor:Hore_07690"/>
<dbReference type="RefSeq" id="WP_012635714.1">
    <property type="nucleotide sequence ID" value="NC_011899.1"/>
</dbReference>
<dbReference type="EMBL" id="CP001098">
    <property type="protein sequence ID" value="ACL69526.1"/>
    <property type="molecule type" value="Genomic_DNA"/>
</dbReference>
<evidence type="ECO:0000313" key="2">
    <source>
        <dbReference type="Proteomes" id="UP000000719"/>
    </source>
</evidence>
<sequence length="64" mass="7557">MDNYLIGSSPDSVKKHYEKKGKRVIVNQTKPPDKKEGYGEKRVIAIKEIDSEQIKIIWSYEKYR</sequence>
<evidence type="ECO:0000313" key="1">
    <source>
        <dbReference type="EMBL" id="ACL69526.1"/>
    </source>
</evidence>
<accession>B8CW57</accession>
<dbReference type="HOGENOM" id="CLU_2861531_0_0_9"/>
<keyword evidence="2" id="KW-1185">Reference proteome</keyword>
<organism evidence="1 2">
    <name type="scientific">Halothermothrix orenii (strain H 168 / OCM 544 / DSM 9562)</name>
    <dbReference type="NCBI Taxonomy" id="373903"/>
    <lineage>
        <taxon>Bacteria</taxon>
        <taxon>Bacillati</taxon>
        <taxon>Bacillota</taxon>
        <taxon>Clostridia</taxon>
        <taxon>Halanaerobiales</taxon>
        <taxon>Halothermotrichaceae</taxon>
        <taxon>Halothermothrix</taxon>
    </lineage>
</organism>
<dbReference type="Proteomes" id="UP000000719">
    <property type="component" value="Chromosome"/>
</dbReference>
<dbReference type="STRING" id="373903.Hore_07690"/>
<name>B8CW57_HALOH</name>
<gene>
    <name evidence="1" type="ordered locus">Hore_07690</name>
</gene>
<protein>
    <submittedName>
        <fullName evidence="1">Uncharacterized protein</fullName>
    </submittedName>
</protein>
<dbReference type="AlphaFoldDB" id="B8CW57"/>
<proteinExistence type="predicted"/>
<reference evidence="1 2" key="1">
    <citation type="journal article" date="2009" name="PLoS ONE">
        <title>Genome analysis of the anaerobic thermohalophilic bacterium Halothermothrix orenii.</title>
        <authorList>
            <person name="Mavromatis K."/>
            <person name="Ivanova N."/>
            <person name="Anderson I."/>
            <person name="Lykidis A."/>
            <person name="Hooper S.D."/>
            <person name="Sun H."/>
            <person name="Kunin V."/>
            <person name="Lapidus A."/>
            <person name="Hugenholtz P."/>
            <person name="Patel B."/>
            <person name="Kyrpides N.C."/>
        </authorList>
    </citation>
    <scope>NUCLEOTIDE SEQUENCE [LARGE SCALE GENOMIC DNA]</scope>
    <source>
        <strain evidence="2">H 168 / OCM 544 / DSM 9562</strain>
    </source>
</reference>